<comment type="caution">
    <text evidence="4">The sequence shown here is derived from an EMBL/GenBank/DDBJ whole genome shotgun (WGS) entry which is preliminary data.</text>
</comment>
<dbReference type="EMBL" id="JAVDYG010000001">
    <property type="protein sequence ID" value="MDR7363756.1"/>
    <property type="molecule type" value="Genomic_DNA"/>
</dbReference>
<dbReference type="RefSeq" id="WP_310304526.1">
    <property type="nucleotide sequence ID" value="NZ_BAAAPS010000005.1"/>
</dbReference>
<organism evidence="4 5">
    <name type="scientific">Nocardioides marmoribigeumensis</name>
    <dbReference type="NCBI Taxonomy" id="433649"/>
    <lineage>
        <taxon>Bacteria</taxon>
        <taxon>Bacillati</taxon>
        <taxon>Actinomycetota</taxon>
        <taxon>Actinomycetes</taxon>
        <taxon>Propionibacteriales</taxon>
        <taxon>Nocardioidaceae</taxon>
        <taxon>Nocardioides</taxon>
    </lineage>
</organism>
<accession>A0ABU2BZC3</accession>
<dbReference type="InterPro" id="IPR050197">
    <property type="entry name" value="Aldolase_class_II_sugar_metab"/>
</dbReference>
<keyword evidence="1" id="KW-0479">Metal-binding</keyword>
<reference evidence="4 5" key="1">
    <citation type="submission" date="2023-07" db="EMBL/GenBank/DDBJ databases">
        <title>Sequencing the genomes of 1000 actinobacteria strains.</title>
        <authorList>
            <person name="Klenk H.-P."/>
        </authorList>
    </citation>
    <scope>NUCLEOTIDE SEQUENCE [LARGE SCALE GENOMIC DNA]</scope>
    <source>
        <strain evidence="4 5">DSM 19426</strain>
    </source>
</reference>
<name>A0ABU2BZC3_9ACTN</name>
<evidence type="ECO:0000259" key="3">
    <source>
        <dbReference type="SMART" id="SM01007"/>
    </source>
</evidence>
<sequence length="227" mass="23558">MTQAPWASARAEVVATCRRAAAQGLVVGTAGNVSLGVGDHVAITATGADFATLEEQHVVLVDRSGRLVEGDLEPTSELELHLGIHRAHDEPVAVVHTHAPVGVAVSTVTDTLPVLHYQQLLLGGEVRVAPFAPFGSPELAAHVHAALEGRQAALMANHGSVAWGPSLATALDHAVLLEWLCTVHRDACLMGTPRPLTEAEQTAVVEAALTRSYGSTRAAGSTSTTST</sequence>
<dbReference type="GO" id="GO:0008738">
    <property type="term" value="F:L-fuculose-phosphate aldolase activity"/>
    <property type="evidence" value="ECO:0007669"/>
    <property type="project" value="UniProtKB-EC"/>
</dbReference>
<gene>
    <name evidence="4" type="ORF">J2S63_003309</name>
</gene>
<dbReference type="SUPFAM" id="SSF53639">
    <property type="entry name" value="AraD/HMP-PK domain-like"/>
    <property type="match status" value="1"/>
</dbReference>
<feature type="domain" description="Class II aldolase/adducin N-terminal" evidence="3">
    <location>
        <begin position="11"/>
        <end position="185"/>
    </location>
</feature>
<evidence type="ECO:0000313" key="5">
    <source>
        <dbReference type="Proteomes" id="UP001183648"/>
    </source>
</evidence>
<dbReference type="Proteomes" id="UP001183648">
    <property type="component" value="Unassembled WGS sequence"/>
</dbReference>
<dbReference type="PANTHER" id="PTHR22789">
    <property type="entry name" value="FUCULOSE PHOSPHATE ALDOLASE"/>
    <property type="match status" value="1"/>
</dbReference>
<keyword evidence="5" id="KW-1185">Reference proteome</keyword>
<dbReference type="PANTHER" id="PTHR22789:SF0">
    <property type="entry name" value="3-OXO-TETRONATE 4-PHOSPHATE DECARBOXYLASE-RELATED"/>
    <property type="match status" value="1"/>
</dbReference>
<protein>
    <submittedName>
        <fullName evidence="4">L-fuculose-phosphate aldolase</fullName>
        <ecNumber evidence="4">4.1.2.17</ecNumber>
    </submittedName>
</protein>
<dbReference type="InterPro" id="IPR036409">
    <property type="entry name" value="Aldolase_II/adducin_N_sf"/>
</dbReference>
<dbReference type="Pfam" id="PF00596">
    <property type="entry name" value="Aldolase_II"/>
    <property type="match status" value="1"/>
</dbReference>
<evidence type="ECO:0000256" key="2">
    <source>
        <dbReference type="ARBA" id="ARBA00023239"/>
    </source>
</evidence>
<evidence type="ECO:0000256" key="1">
    <source>
        <dbReference type="ARBA" id="ARBA00022723"/>
    </source>
</evidence>
<dbReference type="SMART" id="SM01007">
    <property type="entry name" value="Aldolase_II"/>
    <property type="match status" value="1"/>
</dbReference>
<keyword evidence="2 4" id="KW-0456">Lyase</keyword>
<dbReference type="InterPro" id="IPR001303">
    <property type="entry name" value="Aldolase_II/adducin_N"/>
</dbReference>
<evidence type="ECO:0000313" key="4">
    <source>
        <dbReference type="EMBL" id="MDR7363756.1"/>
    </source>
</evidence>
<proteinExistence type="predicted"/>
<dbReference type="Gene3D" id="3.40.225.10">
    <property type="entry name" value="Class II aldolase/adducin N-terminal domain"/>
    <property type="match status" value="1"/>
</dbReference>
<dbReference type="EC" id="4.1.2.17" evidence="4"/>